<sequence>MKDSTPDDCGYRNPRFHTLPPLTPLRHHSYERARVLGTRALQIAMGAPVMVELENETDPLQIAMMELKACKIPIIIRRYLPDGSYEDWGVGRTMLIDSKLPLKFWSESVKVAVHINNRIKIKEMNTTPFEIYKGWKPNIVYLKRFGSEAYVHIRKEKRKKMEPKAHKGIMMGYSMIRKGYRIYLPEMDEIHEVSDVKFNEAKLGYYLMNNSGRNLDENELLFFSREDQNLISHRNEDSGDSSEIDEIPPDEIITPRRRGPEPGMTREMREERDLRLRETEEEELIKKGVRRSERLRLINNKENVSERTYEIKCPRDYQEALNSDNREQWIKAMEDEMRRITNLKVWRLIDKPKDKKLIKSKWIFSINKNSDGSIKNFKARLVATGYDQILGSDYHEIYSPTIRPETIRILIKIAAMKKVIPQQKDVQTAFLYGDLEEEIFMLQPPGFEKGNNKICYLMKSIYGLKQASRMWNKKLDELLTNAGMKQSANDPCLYYCNFKNHFLYLGIHVDDILSVGSGDDFEENIWKKIKREIDITDLGAAKNFLGMEFEYRDDSIFINQKKYIEEILEAYNLRDCNPSKTPLCISTNYDLFENSKSIDQKYYQLIYIATRTRPDICYAISNMSRFNKDPREVHMNGLKKILRYLKGTMNYELIYSRGDSSIVTYTDASWDRTADVRSYSGFVIEMGNNLLNWKSNKQRYVALSTAESELKALSEGIKELIWTRISLKDQITVYCDSRIAISMIKSKNMKASTKYLNRKCHFIRQIVEDEEIEVLHIPSEEMKADHLTKSVDVVKIKNCLSGGVIF</sequence>
<dbReference type="Pfam" id="PF07727">
    <property type="entry name" value="RVT_2"/>
    <property type="match status" value="1"/>
</dbReference>
<dbReference type="NCBIfam" id="NF002208">
    <property type="entry name" value="PRK01099.1-3"/>
    <property type="match status" value="1"/>
</dbReference>
<dbReference type="InterPro" id="IPR057670">
    <property type="entry name" value="SH3_retrovirus"/>
</dbReference>
<dbReference type="Pfam" id="PF01192">
    <property type="entry name" value="RNA_pol_Rpb6"/>
    <property type="match status" value="1"/>
</dbReference>
<keyword evidence="1" id="KW-0240">DNA-directed RNA polymerase</keyword>
<feature type="region of interest" description="Disordered" evidence="3">
    <location>
        <begin position="233"/>
        <end position="273"/>
    </location>
</feature>
<dbReference type="InterPro" id="IPR036397">
    <property type="entry name" value="RNaseH_sf"/>
</dbReference>
<dbReference type="SUPFAM" id="SSF56672">
    <property type="entry name" value="DNA/RNA polymerases"/>
    <property type="match status" value="1"/>
</dbReference>
<name>A0ABY6K879_9ARAC</name>
<evidence type="ECO:0000259" key="4">
    <source>
        <dbReference type="Pfam" id="PF07727"/>
    </source>
</evidence>
<dbReference type="PANTHER" id="PTHR11439:SF463">
    <property type="entry name" value="REVERSE TRANSCRIPTASE TY1_COPIA-TYPE DOMAIN-CONTAINING PROTEIN"/>
    <property type="match status" value="1"/>
</dbReference>
<dbReference type="InterPro" id="IPR013103">
    <property type="entry name" value="RVT_2"/>
</dbReference>
<dbReference type="InterPro" id="IPR006110">
    <property type="entry name" value="Pol_omega/Rpo6/RPB6"/>
</dbReference>
<feature type="domain" description="Retroviral polymerase SH3-like" evidence="5">
    <location>
        <begin position="147"/>
        <end position="202"/>
    </location>
</feature>
<keyword evidence="7" id="KW-1185">Reference proteome</keyword>
<dbReference type="InterPro" id="IPR036161">
    <property type="entry name" value="RPB6/omega-like_sf"/>
</dbReference>
<evidence type="ECO:0000313" key="6">
    <source>
        <dbReference type="EMBL" id="UYV65054.1"/>
    </source>
</evidence>
<evidence type="ECO:0000256" key="1">
    <source>
        <dbReference type="ARBA" id="ARBA00022478"/>
    </source>
</evidence>
<accession>A0ABY6K879</accession>
<feature type="domain" description="Reverse transcriptase Ty1/copia-type" evidence="4">
    <location>
        <begin position="344"/>
        <end position="583"/>
    </location>
</feature>
<dbReference type="Gene3D" id="3.30.420.10">
    <property type="entry name" value="Ribonuclease H-like superfamily/Ribonuclease H"/>
    <property type="match status" value="1"/>
</dbReference>
<dbReference type="Pfam" id="PF25597">
    <property type="entry name" value="SH3_retrovirus"/>
    <property type="match status" value="1"/>
</dbReference>
<keyword evidence="2" id="KW-0804">Transcription</keyword>
<organism evidence="6 7">
    <name type="scientific">Cordylochernes scorpioides</name>
    <dbReference type="NCBI Taxonomy" id="51811"/>
    <lineage>
        <taxon>Eukaryota</taxon>
        <taxon>Metazoa</taxon>
        <taxon>Ecdysozoa</taxon>
        <taxon>Arthropoda</taxon>
        <taxon>Chelicerata</taxon>
        <taxon>Arachnida</taxon>
        <taxon>Pseudoscorpiones</taxon>
        <taxon>Cheliferoidea</taxon>
        <taxon>Chernetidae</taxon>
        <taxon>Cordylochernes</taxon>
    </lineage>
</organism>
<dbReference type="Gene3D" id="3.90.940.10">
    <property type="match status" value="1"/>
</dbReference>
<dbReference type="Proteomes" id="UP001235939">
    <property type="component" value="Chromosome 03"/>
</dbReference>
<evidence type="ECO:0000256" key="3">
    <source>
        <dbReference type="SAM" id="MobiDB-lite"/>
    </source>
</evidence>
<proteinExistence type="predicted"/>
<evidence type="ECO:0000259" key="5">
    <source>
        <dbReference type="Pfam" id="PF25597"/>
    </source>
</evidence>
<dbReference type="EMBL" id="CP092865">
    <property type="protein sequence ID" value="UYV65054.1"/>
    <property type="molecule type" value="Genomic_DNA"/>
</dbReference>
<feature type="compositionally biased region" description="Acidic residues" evidence="3">
    <location>
        <begin position="238"/>
        <end position="249"/>
    </location>
</feature>
<feature type="compositionally biased region" description="Basic and acidic residues" evidence="3">
    <location>
        <begin position="258"/>
        <end position="273"/>
    </location>
</feature>
<dbReference type="InterPro" id="IPR043502">
    <property type="entry name" value="DNA/RNA_pol_sf"/>
</dbReference>
<dbReference type="CDD" id="cd09272">
    <property type="entry name" value="RNase_HI_RT_Ty1"/>
    <property type="match status" value="1"/>
</dbReference>
<evidence type="ECO:0000313" key="7">
    <source>
        <dbReference type="Proteomes" id="UP001235939"/>
    </source>
</evidence>
<gene>
    <name evidence="6" type="ORF">LAZ67_3002990</name>
</gene>
<dbReference type="SUPFAM" id="SSF63562">
    <property type="entry name" value="RPB6/omega subunit-like"/>
    <property type="match status" value="1"/>
</dbReference>
<dbReference type="PANTHER" id="PTHR11439">
    <property type="entry name" value="GAG-POL-RELATED RETROTRANSPOSON"/>
    <property type="match status" value="1"/>
</dbReference>
<evidence type="ECO:0000256" key="2">
    <source>
        <dbReference type="ARBA" id="ARBA00023163"/>
    </source>
</evidence>
<reference evidence="6 7" key="1">
    <citation type="submission" date="2022-01" db="EMBL/GenBank/DDBJ databases">
        <title>A chromosomal length assembly of Cordylochernes scorpioides.</title>
        <authorList>
            <person name="Zeh D."/>
            <person name="Zeh J."/>
        </authorList>
    </citation>
    <scope>NUCLEOTIDE SEQUENCE [LARGE SCALE GENOMIC DNA]</scope>
    <source>
        <strain evidence="6">IN4F17</strain>
        <tissue evidence="6">Whole Body</tissue>
    </source>
</reference>
<evidence type="ECO:0008006" key="8">
    <source>
        <dbReference type="Google" id="ProtNLM"/>
    </source>
</evidence>
<protein>
    <recommendedName>
        <fullName evidence="8">DNA-directed RNA polymerase</fullName>
    </recommendedName>
</protein>